<dbReference type="GO" id="GO:0005524">
    <property type="term" value="F:ATP binding"/>
    <property type="evidence" value="ECO:0007669"/>
    <property type="project" value="UniProtKB-KW"/>
</dbReference>
<dbReference type="GO" id="GO:0046872">
    <property type="term" value="F:metal ion binding"/>
    <property type="evidence" value="ECO:0007669"/>
    <property type="project" value="UniProtKB-KW"/>
</dbReference>
<dbReference type="InterPro" id="IPR005494">
    <property type="entry name" value="GSPS_pre-ATP-grasp-like_dom"/>
</dbReference>
<dbReference type="EMBL" id="BMLP01000002">
    <property type="protein sequence ID" value="GGO32001.1"/>
    <property type="molecule type" value="Genomic_DNA"/>
</dbReference>
<dbReference type="AlphaFoldDB" id="A0A917YM70"/>
<accession>A0A917YM70</accession>
<dbReference type="Pfam" id="PF03738">
    <property type="entry name" value="GSP_synth"/>
    <property type="match status" value="1"/>
</dbReference>
<evidence type="ECO:0000256" key="2">
    <source>
        <dbReference type="ARBA" id="ARBA00022723"/>
    </source>
</evidence>
<organism evidence="7 8">
    <name type="scientific">Gemmobacter aquaticus</name>
    <dbReference type="NCBI Taxonomy" id="490185"/>
    <lineage>
        <taxon>Bacteria</taxon>
        <taxon>Pseudomonadati</taxon>
        <taxon>Pseudomonadota</taxon>
        <taxon>Alphaproteobacteria</taxon>
        <taxon>Rhodobacterales</taxon>
        <taxon>Paracoccaceae</taxon>
        <taxon>Gemmobacter</taxon>
    </lineage>
</organism>
<proteinExistence type="predicted"/>
<evidence type="ECO:0000313" key="7">
    <source>
        <dbReference type="EMBL" id="GGO32001.1"/>
    </source>
</evidence>
<keyword evidence="5" id="KW-0460">Magnesium</keyword>
<keyword evidence="3" id="KW-0547">Nucleotide-binding</keyword>
<keyword evidence="2" id="KW-0479">Metal-binding</keyword>
<comment type="caution">
    <text evidence="7">The sequence shown here is derived from an EMBL/GenBank/DDBJ whole genome shotgun (WGS) entry which is preliminary data.</text>
</comment>
<evidence type="ECO:0000313" key="8">
    <source>
        <dbReference type="Proteomes" id="UP000598196"/>
    </source>
</evidence>
<evidence type="ECO:0000256" key="4">
    <source>
        <dbReference type="ARBA" id="ARBA00022840"/>
    </source>
</evidence>
<dbReference type="OrthoDB" id="9765517at2"/>
<name>A0A917YM70_9RHOB</name>
<sequence length="387" mass="43420">MELLKLPERPNWRDRARDLGFNFADMYGEPYWDEGHVWRFTMGQIEGCIEDPCTELHALCREAVGRIIGSEALMVRMGLPRAQWDFIADSWARAEPELYGRFDLAFDGTGPAKLLEYNADTPTSLYESSAFQWLWLEDQIKAGVLPEAADQFNGIHEALVERFAAICAPGQDLHFAAMKDSPEDYGTVETLGWAAREAGLGAHYTDLQSIGLTADGQFADSEDRVIGALFKLYPWEDLFADDFAQYLASSGCRFIEPPWKALLSNKAILPMLWQMFPDHPNLLPAYFVGEEGAGLEHGHVEKPIFSREGAGIRIVQNGAVIEASDVADYDAHPRIRQAYHPLPQFEGWRPVLGAWMVGEACVGLGVRSDRSRITQNLSRFQPHVILD</sequence>
<dbReference type="InterPro" id="IPR016185">
    <property type="entry name" value="PreATP-grasp_dom_sf"/>
</dbReference>
<protein>
    <submittedName>
        <fullName evidence="7">Glutathionylspermidine synthase</fullName>
    </submittedName>
</protein>
<feature type="domain" description="Glutathionylspermidine synthase pre-ATP-grasp-like" evidence="6">
    <location>
        <begin position="12"/>
        <end position="385"/>
    </location>
</feature>
<dbReference type="GO" id="GO:0016874">
    <property type="term" value="F:ligase activity"/>
    <property type="evidence" value="ECO:0007669"/>
    <property type="project" value="UniProtKB-KW"/>
</dbReference>
<evidence type="ECO:0000256" key="3">
    <source>
        <dbReference type="ARBA" id="ARBA00022741"/>
    </source>
</evidence>
<dbReference type="SUPFAM" id="SSF52440">
    <property type="entry name" value="PreATP-grasp domain"/>
    <property type="match status" value="1"/>
</dbReference>
<evidence type="ECO:0000256" key="1">
    <source>
        <dbReference type="ARBA" id="ARBA00022598"/>
    </source>
</evidence>
<dbReference type="Gene3D" id="3.30.1490.330">
    <property type="match status" value="1"/>
</dbReference>
<dbReference type="RefSeq" id="WP_146286321.1">
    <property type="nucleotide sequence ID" value="NZ_BMLP01000002.1"/>
</dbReference>
<gene>
    <name evidence="7" type="ORF">GCM10010991_18820</name>
</gene>
<evidence type="ECO:0000259" key="6">
    <source>
        <dbReference type="Pfam" id="PF03738"/>
    </source>
</evidence>
<keyword evidence="8" id="KW-1185">Reference proteome</keyword>
<evidence type="ECO:0000256" key="5">
    <source>
        <dbReference type="ARBA" id="ARBA00022842"/>
    </source>
</evidence>
<keyword evidence="4" id="KW-0067">ATP-binding</keyword>
<reference evidence="7 8" key="1">
    <citation type="journal article" date="2014" name="Int. J. Syst. Evol. Microbiol.">
        <title>Complete genome sequence of Corynebacterium casei LMG S-19264T (=DSM 44701T), isolated from a smear-ripened cheese.</title>
        <authorList>
            <consortium name="US DOE Joint Genome Institute (JGI-PGF)"/>
            <person name="Walter F."/>
            <person name="Albersmeier A."/>
            <person name="Kalinowski J."/>
            <person name="Ruckert C."/>
        </authorList>
    </citation>
    <scope>NUCLEOTIDE SEQUENCE [LARGE SCALE GENOMIC DNA]</scope>
    <source>
        <strain evidence="7 8">CGMCC 1.7029</strain>
    </source>
</reference>
<dbReference type="Proteomes" id="UP000598196">
    <property type="component" value="Unassembled WGS sequence"/>
</dbReference>
<dbReference type="SUPFAM" id="SSF56059">
    <property type="entry name" value="Glutathione synthetase ATP-binding domain-like"/>
    <property type="match status" value="1"/>
</dbReference>
<keyword evidence="1" id="KW-0436">Ligase</keyword>